<evidence type="ECO:0000256" key="2">
    <source>
        <dbReference type="ARBA" id="ARBA00022723"/>
    </source>
</evidence>
<feature type="region of interest" description="Disordered" evidence="12">
    <location>
        <begin position="165"/>
        <end position="187"/>
    </location>
</feature>
<keyword evidence="8" id="KW-0804">Transcription</keyword>
<evidence type="ECO:0000256" key="11">
    <source>
        <dbReference type="PROSITE-ProRule" id="PRU00309"/>
    </source>
</evidence>
<feature type="compositionally biased region" description="Acidic residues" evidence="12">
    <location>
        <begin position="173"/>
        <end position="187"/>
    </location>
</feature>
<keyword evidence="3" id="KW-0677">Repeat</keyword>
<evidence type="ECO:0000256" key="12">
    <source>
        <dbReference type="SAM" id="MobiDB-lite"/>
    </source>
</evidence>
<keyword evidence="2" id="KW-0479">Metal-binding</keyword>
<proteinExistence type="predicted"/>
<feature type="domain" description="THAP-type" evidence="14">
    <location>
        <begin position="1"/>
        <end position="85"/>
    </location>
</feature>
<evidence type="ECO:0000256" key="1">
    <source>
        <dbReference type="ARBA" id="ARBA00004123"/>
    </source>
</evidence>
<feature type="domain" description="C2H2-type" evidence="13">
    <location>
        <begin position="812"/>
        <end position="839"/>
    </location>
</feature>
<sequence length="1046" mass="118978">MSFLTCCITGCSDKEGGDGGPWHHFPNPKTDTARFRQWVLKVGLPIIGLEDDYIYRNRRVCHKHFDVKWHYTTNRICRLAIPTLHLTGPKSSQPNILDHDYCSQNIEEDKLLDTNAADDTEAVPCDGRPDDDHDEIEGQVDEDINTEITDEENVEVLQYAAEESGAGAGADPLCEEPEEEEEEKPDVDELNTQMEKLFAENMARVNRVEDLEQCCHLCLSREGSPAPLLGSGLEEMLMDLFRFEVRAGDVPAQACGDCAALVSSAHSLQRTVRAATRHLARLLQVPHTHTHTHTHTQLRALPAAHRARRDPAPGAPAAAHRARRDPAPGAPAAGTAHTHTHTHTHTHSSAHSLQRTVRAATRHLARLLQGTMDSTVEDGVDLSSATAETKETSLEPVTADNQEVTMEMTEEYNSNIETEVQEYSPEPLNTEEQDVSMEDVQDTVQAADKLSDDEYSLPDLPFEFDNKSREEHVCSLCDESFKNLTLLVKHKREKHGVEERHVCRFCGKIVKYRIDKHERLHFDSNQVRKKHKCEMCGAEFRILGYWRRHVRCMHNGQRLPVCHACVLAFETRELYYDHLKEVHGDKNPYKCSLCPRIYKDPEVFNRHMKCHYKNKIKTIRPPPLAPTDPVAQIIAAVSQDIHPDSQNKDQECRNNNYKCEMCGAGFAQKLYWKRHTQRKHNGQRLPVCRECVCAFDTRELYFDHLKEVHGDTTPFRCSMCPRGFQEKLKLDRHIILHKKSIIKSVPVETETSDEVAQIIAAVSTDIDPDPQNNEQVIRFKQRHKCEMCGTEFRVKGCWLRHINKKHNGQRRPACRECGRDFDTRELLFDHLKQHGGRKPPYTCTLCPRVYTERIRFDSHMMRHYGIRFKRSEAKPGVASAQTVAAVSKNKKGGSQNKSVSRKKTAQLATPTFSAVIKIYACARCKSTFISSYALNRHKLHCRTMECEVCDSKFENLEGLVEHYKSVHELEAVRNPSAVPAPGGKTLIQIQPDQVPKHLIRKVMEAQKLSKLKEGNKAGGDKSTLPLPEGRVASWYRDQAQELMKDL</sequence>
<evidence type="ECO:0000256" key="9">
    <source>
        <dbReference type="ARBA" id="ARBA00023242"/>
    </source>
</evidence>
<dbReference type="PROSITE" id="PS00028">
    <property type="entry name" value="ZINC_FINGER_C2H2_1"/>
    <property type="match status" value="11"/>
</dbReference>
<dbReference type="SMART" id="SM00868">
    <property type="entry name" value="zf-AD"/>
    <property type="match status" value="1"/>
</dbReference>
<dbReference type="InterPro" id="IPR050636">
    <property type="entry name" value="C2H2-ZF_domain-containing"/>
</dbReference>
<dbReference type="PROSITE" id="PS50950">
    <property type="entry name" value="ZF_THAP"/>
    <property type="match status" value="1"/>
</dbReference>
<keyword evidence="4 10" id="KW-0863">Zinc-finger</keyword>
<keyword evidence="6" id="KW-0805">Transcription regulation</keyword>
<organism evidence="15 16">
    <name type="scientific">Plutella xylostella</name>
    <name type="common">Diamondback moth</name>
    <name type="synonym">Plutella maculipennis</name>
    <dbReference type="NCBI Taxonomy" id="51655"/>
    <lineage>
        <taxon>Eukaryota</taxon>
        <taxon>Metazoa</taxon>
        <taxon>Ecdysozoa</taxon>
        <taxon>Arthropoda</taxon>
        <taxon>Hexapoda</taxon>
        <taxon>Insecta</taxon>
        <taxon>Pterygota</taxon>
        <taxon>Neoptera</taxon>
        <taxon>Endopterygota</taxon>
        <taxon>Lepidoptera</taxon>
        <taxon>Glossata</taxon>
        <taxon>Ditrysia</taxon>
        <taxon>Yponomeutoidea</taxon>
        <taxon>Plutellidae</taxon>
        <taxon>Plutella</taxon>
    </lineage>
</organism>
<evidence type="ECO:0000256" key="3">
    <source>
        <dbReference type="ARBA" id="ARBA00022737"/>
    </source>
</evidence>
<comment type="subcellular location">
    <subcellularLocation>
        <location evidence="1">Nucleus</location>
    </subcellularLocation>
</comment>
<feature type="compositionally biased region" description="Basic residues" evidence="12">
    <location>
        <begin position="338"/>
        <end position="348"/>
    </location>
</feature>
<dbReference type="SUPFAM" id="SSF57667">
    <property type="entry name" value="beta-beta-alpha zinc fingers"/>
    <property type="match status" value="6"/>
</dbReference>
<feature type="domain" description="C2H2-type" evidence="13">
    <location>
        <begin position="589"/>
        <end position="616"/>
    </location>
</feature>
<dbReference type="SUPFAM" id="SSF57716">
    <property type="entry name" value="Glucocorticoid receptor-like (DNA-binding domain)"/>
    <property type="match status" value="1"/>
</dbReference>
<feature type="domain" description="C2H2-type" evidence="13">
    <location>
        <begin position="715"/>
        <end position="737"/>
    </location>
</feature>
<evidence type="ECO:0000256" key="8">
    <source>
        <dbReference type="ARBA" id="ARBA00023163"/>
    </source>
</evidence>
<evidence type="ECO:0000256" key="4">
    <source>
        <dbReference type="ARBA" id="ARBA00022771"/>
    </source>
</evidence>
<dbReference type="EMBL" id="CAJHNJ030000009">
    <property type="protein sequence ID" value="CAG9105672.1"/>
    <property type="molecule type" value="Genomic_DNA"/>
</dbReference>
<keyword evidence="7 11" id="KW-0238">DNA-binding</keyword>
<reference evidence="15" key="1">
    <citation type="submission" date="2020-11" db="EMBL/GenBank/DDBJ databases">
        <authorList>
            <person name="Whiteford S."/>
        </authorList>
    </citation>
    <scope>NUCLEOTIDE SEQUENCE</scope>
</reference>
<evidence type="ECO:0000313" key="16">
    <source>
        <dbReference type="Proteomes" id="UP000653454"/>
    </source>
</evidence>
<gene>
    <name evidence="15" type="ORF">PLXY2_LOCUS3434</name>
</gene>
<feature type="domain" description="C2H2-type" evidence="13">
    <location>
        <begin position="657"/>
        <end position="685"/>
    </location>
</feature>
<keyword evidence="9" id="KW-0539">Nucleus</keyword>
<evidence type="ECO:0000313" key="15">
    <source>
        <dbReference type="EMBL" id="CAG9105672.1"/>
    </source>
</evidence>
<dbReference type="Proteomes" id="UP000653454">
    <property type="component" value="Unassembled WGS sequence"/>
</dbReference>
<dbReference type="Pfam" id="PF05485">
    <property type="entry name" value="THAP"/>
    <property type="match status" value="1"/>
</dbReference>
<feature type="domain" description="C2H2-type" evidence="13">
    <location>
        <begin position="472"/>
        <end position="500"/>
    </location>
</feature>
<evidence type="ECO:0000259" key="14">
    <source>
        <dbReference type="PROSITE" id="PS50950"/>
    </source>
</evidence>
<keyword evidence="16" id="KW-1185">Reference proteome</keyword>
<dbReference type="GO" id="GO:0003677">
    <property type="term" value="F:DNA binding"/>
    <property type="evidence" value="ECO:0007669"/>
    <property type="project" value="UniProtKB-UniRule"/>
</dbReference>
<evidence type="ECO:0000256" key="5">
    <source>
        <dbReference type="ARBA" id="ARBA00022833"/>
    </source>
</evidence>
<evidence type="ECO:0000256" key="6">
    <source>
        <dbReference type="ARBA" id="ARBA00023015"/>
    </source>
</evidence>
<dbReference type="Gene3D" id="3.30.160.60">
    <property type="entry name" value="Classic Zinc Finger"/>
    <property type="match status" value="5"/>
</dbReference>
<evidence type="ECO:0000256" key="7">
    <source>
        <dbReference type="ARBA" id="ARBA00023125"/>
    </source>
</evidence>
<name>A0A8S4DWM4_PLUXY</name>
<keyword evidence="5" id="KW-0862">Zinc</keyword>
<dbReference type="PANTHER" id="PTHR47772:SF13">
    <property type="entry name" value="GASTRULA ZINC FINGER PROTEIN XLCGF49.1-LIKE-RELATED"/>
    <property type="match status" value="1"/>
</dbReference>
<dbReference type="SMART" id="SM00355">
    <property type="entry name" value="ZnF_C2H2"/>
    <property type="match status" value="13"/>
</dbReference>
<accession>A0A8S4DWM4</accession>
<dbReference type="InterPro" id="IPR006612">
    <property type="entry name" value="THAP_Znf"/>
</dbReference>
<dbReference type="PANTHER" id="PTHR47772">
    <property type="entry name" value="ZINC FINGER PROTEIN 200"/>
    <property type="match status" value="1"/>
</dbReference>
<evidence type="ECO:0000256" key="10">
    <source>
        <dbReference type="PROSITE-ProRule" id="PRU00042"/>
    </source>
</evidence>
<comment type="caution">
    <text evidence="15">The sequence shown here is derived from an EMBL/GenBank/DDBJ whole genome shotgun (WGS) entry which is preliminary data.</text>
</comment>
<dbReference type="AlphaFoldDB" id="A0A8S4DWM4"/>
<dbReference type="InterPro" id="IPR013087">
    <property type="entry name" value="Znf_C2H2_type"/>
</dbReference>
<dbReference type="PROSITE" id="PS50157">
    <property type="entry name" value="ZINC_FINGER_C2H2_2"/>
    <property type="match status" value="9"/>
</dbReference>
<dbReference type="GO" id="GO:0005634">
    <property type="term" value="C:nucleus"/>
    <property type="evidence" value="ECO:0007669"/>
    <property type="project" value="UniProtKB-SubCell"/>
</dbReference>
<dbReference type="SMART" id="SM00980">
    <property type="entry name" value="THAP"/>
    <property type="match status" value="1"/>
</dbReference>
<evidence type="ECO:0000259" key="13">
    <source>
        <dbReference type="PROSITE" id="PS50157"/>
    </source>
</evidence>
<dbReference type="InterPro" id="IPR012934">
    <property type="entry name" value="Znf_AD"/>
</dbReference>
<protein>
    <submittedName>
        <fullName evidence="15">(diamondback moth) hypothetical protein</fullName>
    </submittedName>
</protein>
<feature type="domain" description="C2H2-type" evidence="13">
    <location>
        <begin position="531"/>
        <end position="559"/>
    </location>
</feature>
<feature type="region of interest" description="Disordered" evidence="12">
    <location>
        <begin position="288"/>
        <end position="352"/>
    </location>
</feature>
<dbReference type="InterPro" id="IPR036236">
    <property type="entry name" value="Znf_C2H2_sf"/>
</dbReference>
<dbReference type="GO" id="GO:0008270">
    <property type="term" value="F:zinc ion binding"/>
    <property type="evidence" value="ECO:0007669"/>
    <property type="project" value="UniProtKB-KW"/>
</dbReference>
<feature type="domain" description="C2H2-type" evidence="13">
    <location>
        <begin position="944"/>
        <end position="972"/>
    </location>
</feature>
<feature type="domain" description="C2H2-type" evidence="13">
    <location>
        <begin position="841"/>
        <end position="868"/>
    </location>
</feature>
<dbReference type="Pfam" id="PF00096">
    <property type="entry name" value="zf-C2H2"/>
    <property type="match status" value="1"/>
</dbReference>
<feature type="domain" description="C2H2-type" evidence="13">
    <location>
        <begin position="783"/>
        <end position="811"/>
    </location>
</feature>